<dbReference type="InterPro" id="IPR052020">
    <property type="entry name" value="Cyclic_di-GMP/3'3'-cGAMP_PDE"/>
</dbReference>
<dbReference type="PANTHER" id="PTHR45228">
    <property type="entry name" value="CYCLIC DI-GMP PHOSPHODIESTERASE TM_0186-RELATED"/>
    <property type="match status" value="1"/>
</dbReference>
<sequence length="215" mass="23711">MTLFSPSLHGADCSPDAGAGQLRELAKKAGEDLDGHGNRVASMVPLILLAAGAFSEKWTLLRFGALLHDIGKSLIPEDILHAPRGLTQSEWVLMQRHTIFGLDILRQMVREVPQDIADCVLLHHERWDGQGYPTGLAGEAIPLFARIVAIADFIDAVASPRSYKPAVPLTIVRQLINRESGSRFDPALAEATLLIWERLVHARWRADSRPAFTTR</sequence>
<dbReference type="PANTHER" id="PTHR45228:SF4">
    <property type="entry name" value="LIPOPROTEIN"/>
    <property type="match status" value="1"/>
</dbReference>
<dbReference type="InterPro" id="IPR006675">
    <property type="entry name" value="HDIG_dom"/>
</dbReference>
<accession>A0A270B695</accession>
<name>A0A270B695_9PROT</name>
<organism evidence="2 3">
    <name type="scientific">Acetobacter syzygii</name>
    <dbReference type="NCBI Taxonomy" id="146476"/>
    <lineage>
        <taxon>Bacteria</taxon>
        <taxon>Pseudomonadati</taxon>
        <taxon>Pseudomonadota</taxon>
        <taxon>Alphaproteobacteria</taxon>
        <taxon>Acetobacterales</taxon>
        <taxon>Acetobacteraceae</taxon>
        <taxon>Acetobacter</taxon>
    </lineage>
</organism>
<keyword evidence="3" id="KW-1185">Reference proteome</keyword>
<dbReference type="Pfam" id="PF13487">
    <property type="entry name" value="HD_5"/>
    <property type="match status" value="1"/>
</dbReference>
<dbReference type="InterPro" id="IPR003607">
    <property type="entry name" value="HD/PDEase_dom"/>
</dbReference>
<dbReference type="NCBIfam" id="TIGR00277">
    <property type="entry name" value="HDIG"/>
    <property type="match status" value="1"/>
</dbReference>
<proteinExistence type="predicted"/>
<dbReference type="SUPFAM" id="SSF109604">
    <property type="entry name" value="HD-domain/PDEase-like"/>
    <property type="match status" value="1"/>
</dbReference>
<gene>
    <name evidence="2" type="ORF">B9K05_12930</name>
</gene>
<feature type="domain" description="HD-GYP" evidence="1">
    <location>
        <begin position="11"/>
        <end position="208"/>
    </location>
</feature>
<comment type="caution">
    <text evidence="2">The sequence shown here is derived from an EMBL/GenBank/DDBJ whole genome shotgun (WGS) entry which is preliminary data.</text>
</comment>
<dbReference type="Gene3D" id="1.10.3210.10">
    <property type="entry name" value="Hypothetical protein af1432"/>
    <property type="match status" value="1"/>
</dbReference>
<evidence type="ECO:0000313" key="2">
    <source>
        <dbReference type="EMBL" id="PAL20545.1"/>
    </source>
</evidence>
<dbReference type="RefSeq" id="WP_095352015.1">
    <property type="nucleotide sequence ID" value="NZ_JABUNT010000025.1"/>
</dbReference>
<dbReference type="SMART" id="SM00471">
    <property type="entry name" value="HDc"/>
    <property type="match status" value="1"/>
</dbReference>
<dbReference type="PROSITE" id="PS51832">
    <property type="entry name" value="HD_GYP"/>
    <property type="match status" value="1"/>
</dbReference>
<evidence type="ECO:0000259" key="1">
    <source>
        <dbReference type="PROSITE" id="PS51832"/>
    </source>
</evidence>
<protein>
    <recommendedName>
        <fullName evidence="1">HD-GYP domain-containing protein</fullName>
    </recommendedName>
</protein>
<evidence type="ECO:0000313" key="3">
    <source>
        <dbReference type="Proteomes" id="UP000216033"/>
    </source>
</evidence>
<dbReference type="GO" id="GO:0008081">
    <property type="term" value="F:phosphoric diester hydrolase activity"/>
    <property type="evidence" value="ECO:0007669"/>
    <property type="project" value="UniProtKB-ARBA"/>
</dbReference>
<dbReference type="OrthoDB" id="9176789at2"/>
<dbReference type="EMBL" id="NDFP01000021">
    <property type="protein sequence ID" value="PAL20545.1"/>
    <property type="molecule type" value="Genomic_DNA"/>
</dbReference>
<dbReference type="AlphaFoldDB" id="A0A270B695"/>
<dbReference type="InterPro" id="IPR037522">
    <property type="entry name" value="HD_GYP_dom"/>
</dbReference>
<dbReference type="Proteomes" id="UP000216033">
    <property type="component" value="Unassembled WGS sequence"/>
</dbReference>
<dbReference type="CDD" id="cd00077">
    <property type="entry name" value="HDc"/>
    <property type="match status" value="1"/>
</dbReference>
<reference evidence="2 3" key="1">
    <citation type="submission" date="2017-04" db="EMBL/GenBank/DDBJ databases">
        <title>Kefir bacterial isolates.</title>
        <authorList>
            <person name="Kim Y."/>
            <person name="Blasche S."/>
            <person name="Patil K.R."/>
        </authorList>
    </citation>
    <scope>NUCLEOTIDE SEQUENCE [LARGE SCALE GENOMIC DNA]</scope>
    <source>
        <strain evidence="2 3">KR-2</strain>
    </source>
</reference>